<dbReference type="PANTHER" id="PTHR48207:SF3">
    <property type="entry name" value="SUCCINATE--HYDROXYMETHYLGLUTARATE COA-TRANSFERASE"/>
    <property type="match status" value="1"/>
</dbReference>
<organism evidence="1 2">
    <name type="scientific">Zhongshania aquimaris</name>
    <dbReference type="NCBI Taxonomy" id="2857107"/>
    <lineage>
        <taxon>Bacteria</taxon>
        <taxon>Pseudomonadati</taxon>
        <taxon>Pseudomonadota</taxon>
        <taxon>Gammaproteobacteria</taxon>
        <taxon>Cellvibrionales</taxon>
        <taxon>Spongiibacteraceae</taxon>
        <taxon>Zhongshania</taxon>
    </lineage>
</organism>
<dbReference type="InterPro" id="IPR003673">
    <property type="entry name" value="CoA-Trfase_fam_III"/>
</dbReference>
<evidence type="ECO:0000313" key="1">
    <source>
        <dbReference type="EMBL" id="MBW2942507.1"/>
    </source>
</evidence>
<comment type="caution">
    <text evidence="1">The sequence shown here is derived from an EMBL/GenBank/DDBJ whole genome shotgun (WGS) entry which is preliminary data.</text>
</comment>
<dbReference type="Proteomes" id="UP001166291">
    <property type="component" value="Unassembled WGS sequence"/>
</dbReference>
<sequence length="404" mass="43127">MTDQQKRGGPLAGVRVVELTKVWAGPYAGKLLAFLGAEVIRIESEGSLDVTRTYGVKDINKAPGFQAVNPQKLSVQINMKSDEGIALLLELVKESDILIENLRPGAVDRLGLGYEQVKKHCPNIIYTSMGMYGAEGPLSYQTGYAPCFAALGGLSALSGYEGAAPAGVNIRYADSTFGAAAALASVAALNHRSKTGEGQFIDVSAVESMTSMIGDAVMDFSLNGAVRQCDGNRHEDMAPHGVYPCRDGEWICIAVSDDQAWQRFAPALNLAGGAGALAGRFDTFASRKAEESELDDIIANWTASHDASELAATLQGLGIAASKSFSSVDLISDHHLWARGFYADVEDSEGQSRPIVGPSWKMSRGATINKAAPKLGEHNKYVFGELLRLSDEEQERLHTAGVTR</sequence>
<keyword evidence="1" id="KW-0808">Transferase</keyword>
<accession>A0ABS6VW11</accession>
<dbReference type="EMBL" id="JAHWDQ010000006">
    <property type="protein sequence ID" value="MBW2942507.1"/>
    <property type="molecule type" value="Genomic_DNA"/>
</dbReference>
<dbReference type="RefSeq" id="WP_219044754.1">
    <property type="nucleotide sequence ID" value="NZ_JAHWDQ010000006.1"/>
</dbReference>
<dbReference type="Pfam" id="PF02515">
    <property type="entry name" value="CoA_transf_3"/>
    <property type="match status" value="1"/>
</dbReference>
<proteinExistence type="predicted"/>
<gene>
    <name evidence="1" type="ORF">KXJ70_17045</name>
</gene>
<protein>
    <submittedName>
        <fullName evidence="1">CoA transferase</fullName>
    </submittedName>
</protein>
<reference evidence="1" key="1">
    <citation type="submission" date="2021-07" db="EMBL/GenBank/DDBJ databases">
        <title>Zhongshania sp. CAU 1632 isolated from seawater.</title>
        <authorList>
            <person name="Kim W."/>
        </authorList>
    </citation>
    <scope>NUCLEOTIDE SEQUENCE</scope>
    <source>
        <strain evidence="1">CAU 1632</strain>
    </source>
</reference>
<keyword evidence="2" id="KW-1185">Reference proteome</keyword>
<dbReference type="PANTHER" id="PTHR48207">
    <property type="entry name" value="SUCCINATE--HYDROXYMETHYLGLUTARATE COA-TRANSFERASE"/>
    <property type="match status" value="1"/>
</dbReference>
<name>A0ABS6VW11_9GAMM</name>
<dbReference type="GO" id="GO:0016740">
    <property type="term" value="F:transferase activity"/>
    <property type="evidence" value="ECO:0007669"/>
    <property type="project" value="UniProtKB-KW"/>
</dbReference>
<dbReference type="InterPro" id="IPR050483">
    <property type="entry name" value="CoA-transferase_III_domain"/>
</dbReference>
<evidence type="ECO:0000313" key="2">
    <source>
        <dbReference type="Proteomes" id="UP001166291"/>
    </source>
</evidence>